<reference evidence="1 2" key="1">
    <citation type="submission" date="2019-06" db="EMBL/GenBank/DDBJ databases">
        <title>Genome Sequence of the Brown Rot Fungal Pathogen Monilinia fructicola.</title>
        <authorList>
            <person name="De Miccolis Angelini R.M."/>
            <person name="Landi L."/>
            <person name="Abate D."/>
            <person name="Pollastro S."/>
            <person name="Romanazzi G."/>
            <person name="Faretra F."/>
        </authorList>
    </citation>
    <scope>NUCLEOTIDE SEQUENCE [LARGE SCALE GENOMIC DNA]</scope>
    <source>
        <strain evidence="1 2">Mfrc123</strain>
    </source>
</reference>
<dbReference type="EMBL" id="VICG01000005">
    <property type="protein sequence ID" value="KAA8572109.1"/>
    <property type="molecule type" value="Genomic_DNA"/>
</dbReference>
<organism evidence="1 2">
    <name type="scientific">Monilinia fructicola</name>
    <name type="common">Brown rot fungus</name>
    <name type="synonym">Ciboria fructicola</name>
    <dbReference type="NCBI Taxonomy" id="38448"/>
    <lineage>
        <taxon>Eukaryota</taxon>
        <taxon>Fungi</taxon>
        <taxon>Dikarya</taxon>
        <taxon>Ascomycota</taxon>
        <taxon>Pezizomycotina</taxon>
        <taxon>Leotiomycetes</taxon>
        <taxon>Helotiales</taxon>
        <taxon>Sclerotiniaceae</taxon>
        <taxon>Monilinia</taxon>
    </lineage>
</organism>
<accession>A0A5M9JVG4</accession>
<proteinExistence type="predicted"/>
<gene>
    <name evidence="1" type="ORF">EYC84_002031</name>
</gene>
<dbReference type="Proteomes" id="UP000322873">
    <property type="component" value="Unassembled WGS sequence"/>
</dbReference>
<sequence>MGIWMHVELAEGITTRGVGYALNSSQTTVNGTATSKGRGVDRCIICGMANEKYCVQAMHIHHSIIPHPTNRPIIQPATHPSFILYISFYASFPLHLPTPVPAT</sequence>
<protein>
    <submittedName>
        <fullName evidence="1">Uncharacterized protein</fullName>
    </submittedName>
</protein>
<evidence type="ECO:0000313" key="2">
    <source>
        <dbReference type="Proteomes" id="UP000322873"/>
    </source>
</evidence>
<keyword evidence="2" id="KW-1185">Reference proteome</keyword>
<evidence type="ECO:0000313" key="1">
    <source>
        <dbReference type="EMBL" id="KAA8572109.1"/>
    </source>
</evidence>
<comment type="caution">
    <text evidence="1">The sequence shown here is derived from an EMBL/GenBank/DDBJ whole genome shotgun (WGS) entry which is preliminary data.</text>
</comment>
<name>A0A5M9JVG4_MONFR</name>
<dbReference type="AlphaFoldDB" id="A0A5M9JVG4"/>